<feature type="compositionally biased region" description="Basic and acidic residues" evidence="1">
    <location>
        <begin position="39"/>
        <end position="51"/>
    </location>
</feature>
<evidence type="ECO:0000313" key="3">
    <source>
        <dbReference type="Proteomes" id="UP001177003"/>
    </source>
</evidence>
<evidence type="ECO:0000256" key="1">
    <source>
        <dbReference type="SAM" id="MobiDB-lite"/>
    </source>
</evidence>
<reference evidence="2" key="1">
    <citation type="submission" date="2023-04" db="EMBL/GenBank/DDBJ databases">
        <authorList>
            <person name="Vijverberg K."/>
            <person name="Xiong W."/>
            <person name="Schranz E."/>
        </authorList>
    </citation>
    <scope>NUCLEOTIDE SEQUENCE</scope>
</reference>
<protein>
    <submittedName>
        <fullName evidence="2">Uncharacterized protein</fullName>
    </submittedName>
</protein>
<gene>
    <name evidence="2" type="ORF">LSALG_LOCUS28517</name>
</gene>
<organism evidence="2 3">
    <name type="scientific">Lactuca saligna</name>
    <name type="common">Willowleaf lettuce</name>
    <dbReference type="NCBI Taxonomy" id="75948"/>
    <lineage>
        <taxon>Eukaryota</taxon>
        <taxon>Viridiplantae</taxon>
        <taxon>Streptophyta</taxon>
        <taxon>Embryophyta</taxon>
        <taxon>Tracheophyta</taxon>
        <taxon>Spermatophyta</taxon>
        <taxon>Magnoliopsida</taxon>
        <taxon>eudicotyledons</taxon>
        <taxon>Gunneridae</taxon>
        <taxon>Pentapetalae</taxon>
        <taxon>asterids</taxon>
        <taxon>campanulids</taxon>
        <taxon>Asterales</taxon>
        <taxon>Asteraceae</taxon>
        <taxon>Cichorioideae</taxon>
        <taxon>Cichorieae</taxon>
        <taxon>Lactucinae</taxon>
        <taxon>Lactuca</taxon>
    </lineage>
</organism>
<dbReference type="AlphaFoldDB" id="A0AA35ZB87"/>
<sequence length="117" mass="13601">MSGWRKNQKWFKKEIQKQDLKTLVMDYEDDESDEESDEGEHIKETSSEPHPTETPPAQHVVQESTTDQILSLEQEVANLKQQLFAAEAMVVQARQRENMITQEANELAELLVRQFDV</sequence>
<proteinExistence type="predicted"/>
<evidence type="ECO:0000313" key="2">
    <source>
        <dbReference type="EMBL" id="CAI9289275.1"/>
    </source>
</evidence>
<keyword evidence="3" id="KW-1185">Reference proteome</keyword>
<name>A0AA35ZB87_LACSI</name>
<accession>A0AA35ZB87</accession>
<feature type="compositionally biased region" description="Acidic residues" evidence="1">
    <location>
        <begin position="26"/>
        <end position="38"/>
    </location>
</feature>
<feature type="region of interest" description="Disordered" evidence="1">
    <location>
        <begin position="23"/>
        <end position="64"/>
    </location>
</feature>
<dbReference type="Proteomes" id="UP001177003">
    <property type="component" value="Chromosome 6"/>
</dbReference>
<dbReference type="EMBL" id="OX465082">
    <property type="protein sequence ID" value="CAI9289275.1"/>
    <property type="molecule type" value="Genomic_DNA"/>
</dbReference>